<accession>A0A813J5A6</accession>
<keyword evidence="1" id="KW-0175">Coiled coil</keyword>
<proteinExistence type="predicted"/>
<dbReference type="AlphaFoldDB" id="A0A813J5A6"/>
<evidence type="ECO:0000256" key="1">
    <source>
        <dbReference type="SAM" id="Coils"/>
    </source>
</evidence>
<feature type="coiled-coil region" evidence="1">
    <location>
        <begin position="691"/>
        <end position="743"/>
    </location>
</feature>
<evidence type="ECO:0008006" key="4">
    <source>
        <dbReference type="Google" id="ProtNLM"/>
    </source>
</evidence>
<dbReference type="InterPro" id="IPR029071">
    <property type="entry name" value="Ubiquitin-like_domsf"/>
</dbReference>
<name>A0A813J5A6_POLGL</name>
<organism evidence="2 3">
    <name type="scientific">Polarella glacialis</name>
    <name type="common">Dinoflagellate</name>
    <dbReference type="NCBI Taxonomy" id="89957"/>
    <lineage>
        <taxon>Eukaryota</taxon>
        <taxon>Sar</taxon>
        <taxon>Alveolata</taxon>
        <taxon>Dinophyceae</taxon>
        <taxon>Suessiales</taxon>
        <taxon>Suessiaceae</taxon>
        <taxon>Polarella</taxon>
    </lineage>
</organism>
<sequence>MPPIVRGRCDVCGDLRNLWVSELAPGTVRVCSHRASKCCPGTMVIVYAGSQASMPTELAGLEPCLCNRKVTVVVSGLSGEIWSIEASPVWSIRTVKGCLSELTSIPWQEMRLLSGTTEMSNEPLLLRSALLPEIGAASSSIVTGPVVVQLTLVRRPQEQAKWLTKIDERPAAAASLLQSAPKNIRGDREVVLAAFGHDAAALHHAAPELLSSSKAFVVEAMRLRLRLDPAAGIPESADWAKTTADVLLALYLAGHLALASLASSALKQLESTEDPRDKKLVLILPALAFASVRLQEAEGPLDQSYDQADSPAAPLLSAMETWQGLTKEVLQTALVRPVLESLPVGTRLLELIEGAPERMVLARFWDGMRGRQLLNEGEGLDPGTFAMELFLRHSAAFSQNSERKLFGRLLQHLRQAPIPNMSVCKKLVQASVTQGHGPMACDFFRRGADGSDESAALLDSTGLPLTVLKEHPHRTRLLGLALSSWGSAHEVVAGISQDRNSVRKLLRQSEGDVHIGRVREVEEALNAAVECGDQRAGRALLRAFASPEPQTLPGGCEVPLAWLEELRDIRGCSGLAVERILQALESVGGEPAEDAHEALTALAAEVWPLANWGAASDAQVRRAARQLRRWGFCCALSGGQEVEARLEQQACLCRAIATLPLEKLELVERREFLLAPELPAQATAMLALEAAGRAEEATVQLKRELAAARQATEEVRREAARNADSLRSEIRELERRLEAKMRALP</sequence>
<reference evidence="2" key="1">
    <citation type="submission" date="2021-02" db="EMBL/GenBank/DDBJ databases">
        <authorList>
            <person name="Dougan E. K."/>
            <person name="Rhodes N."/>
            <person name="Thang M."/>
            <person name="Chan C."/>
        </authorList>
    </citation>
    <scope>NUCLEOTIDE SEQUENCE</scope>
</reference>
<evidence type="ECO:0000313" key="2">
    <source>
        <dbReference type="EMBL" id="CAE8666350.1"/>
    </source>
</evidence>
<gene>
    <name evidence="2" type="ORF">PGLA2088_LOCUS16225</name>
</gene>
<dbReference type="CDD" id="cd17039">
    <property type="entry name" value="Ubl_ubiquitin_like"/>
    <property type="match status" value="1"/>
</dbReference>
<comment type="caution">
    <text evidence="2">The sequence shown here is derived from an EMBL/GenBank/DDBJ whole genome shotgun (WGS) entry which is preliminary data.</text>
</comment>
<dbReference type="Proteomes" id="UP000626109">
    <property type="component" value="Unassembled WGS sequence"/>
</dbReference>
<dbReference type="EMBL" id="CAJNNW010020494">
    <property type="protein sequence ID" value="CAE8666350.1"/>
    <property type="molecule type" value="Genomic_DNA"/>
</dbReference>
<dbReference type="SUPFAM" id="SSF54236">
    <property type="entry name" value="Ubiquitin-like"/>
    <property type="match status" value="1"/>
</dbReference>
<evidence type="ECO:0000313" key="3">
    <source>
        <dbReference type="Proteomes" id="UP000626109"/>
    </source>
</evidence>
<protein>
    <recommendedName>
        <fullName evidence="4">Ubiquitin-like domain-containing protein</fullName>
    </recommendedName>
</protein>